<evidence type="ECO:0008006" key="3">
    <source>
        <dbReference type="Google" id="ProtNLM"/>
    </source>
</evidence>
<name>A0A4P7AHD6_9MOLU</name>
<dbReference type="RefSeq" id="WP_134297332.1">
    <property type="nucleotide sequence ID" value="NZ_CP038013.1"/>
</dbReference>
<evidence type="ECO:0000313" key="1">
    <source>
        <dbReference type="EMBL" id="QBQ07541.1"/>
    </source>
</evidence>
<evidence type="ECO:0000313" key="2">
    <source>
        <dbReference type="Proteomes" id="UP000294309"/>
    </source>
</evidence>
<reference evidence="1 2" key="1">
    <citation type="submission" date="2019-03" db="EMBL/GenBank/DDBJ databases">
        <title>Complete genome sequence of Spiroplasma gladiatoris TG-1 (DSM 22552).</title>
        <authorList>
            <person name="Lin Y.-C."/>
            <person name="Chou L."/>
            <person name="Kuo C.-H."/>
        </authorList>
    </citation>
    <scope>NUCLEOTIDE SEQUENCE [LARGE SCALE GENOMIC DNA]</scope>
    <source>
        <strain evidence="1 2">TG-1</strain>
    </source>
</reference>
<keyword evidence="2" id="KW-1185">Reference proteome</keyword>
<dbReference type="OrthoDB" id="400159at2"/>
<dbReference type="KEGG" id="sgq:SGLAD_v1c03420"/>
<organism evidence="1 2">
    <name type="scientific">Spiroplasma gladiatoris</name>
    <dbReference type="NCBI Taxonomy" id="2143"/>
    <lineage>
        <taxon>Bacteria</taxon>
        <taxon>Bacillati</taxon>
        <taxon>Mycoplasmatota</taxon>
        <taxon>Mollicutes</taxon>
        <taxon>Entomoplasmatales</taxon>
        <taxon>Spiroplasmataceae</taxon>
        <taxon>Spiroplasma</taxon>
    </lineage>
</organism>
<dbReference type="EMBL" id="CP038013">
    <property type="protein sequence ID" value="QBQ07541.1"/>
    <property type="molecule type" value="Genomic_DNA"/>
</dbReference>
<dbReference type="Proteomes" id="UP000294309">
    <property type="component" value="Chromosome"/>
</dbReference>
<gene>
    <name evidence="1" type="ORF">SGLAD_v1c03420</name>
</gene>
<proteinExistence type="predicted"/>
<sequence length="249" mass="29547">MQKNYYELTLENLVELLGKNRFEEALIIINDELSAPYIPADFEKNLQIIKNEINNKLKTNQKESHNMWGLNKVVDIMKQSLDQEMHLIAFDNLRNLNARKILNHIKEYLLSKDIKNEYKTFLLMVLIEQKLDENLVVKKQEKIININPANYNLKESQDFLKTLEFKLSNLVYDKDPSFFSICKHVANTYFYNIFPDFELNQFKIEDIVACIYLYSQNALGLEIDKQLNEKIDFNYDNAMLLLDKFKDLI</sequence>
<protein>
    <recommendedName>
        <fullName evidence="3">DUF3196 domain-containing protein</fullName>
    </recommendedName>
</protein>
<dbReference type="InterPro" id="IPR024503">
    <property type="entry name" value="DUF3196"/>
</dbReference>
<dbReference type="Pfam" id="PF11428">
    <property type="entry name" value="DUF3196"/>
    <property type="match status" value="1"/>
</dbReference>
<dbReference type="SUPFAM" id="SSF116965">
    <property type="entry name" value="Hypothetical protein MPN330"/>
    <property type="match status" value="1"/>
</dbReference>
<dbReference type="AlphaFoldDB" id="A0A4P7AHD6"/>
<accession>A0A4P7AHD6</accession>